<evidence type="ECO:0008006" key="2">
    <source>
        <dbReference type="Google" id="ProtNLM"/>
    </source>
</evidence>
<dbReference type="PANTHER" id="PTHR12993:SF28">
    <property type="entry name" value="LMBE FAMILY PROTEIN"/>
    <property type="match status" value="1"/>
</dbReference>
<reference evidence="1" key="1">
    <citation type="submission" date="2018-05" db="EMBL/GenBank/DDBJ databases">
        <authorList>
            <person name="Lanie J.A."/>
            <person name="Ng W.-L."/>
            <person name="Kazmierczak K.M."/>
            <person name="Andrzejewski T.M."/>
            <person name="Davidsen T.M."/>
            <person name="Wayne K.J."/>
            <person name="Tettelin H."/>
            <person name="Glass J.I."/>
            <person name="Rusch D."/>
            <person name="Podicherti R."/>
            <person name="Tsui H.-C.T."/>
            <person name="Winkler M.E."/>
        </authorList>
    </citation>
    <scope>NUCLEOTIDE SEQUENCE</scope>
</reference>
<gene>
    <name evidence="1" type="ORF">METZ01_LOCUS456375</name>
</gene>
<proteinExistence type="predicted"/>
<dbReference type="Gene3D" id="3.40.50.10320">
    <property type="entry name" value="LmbE-like"/>
    <property type="match status" value="1"/>
</dbReference>
<dbReference type="PANTHER" id="PTHR12993">
    <property type="entry name" value="N-ACETYLGLUCOSAMINYL-PHOSPHATIDYLINOSITOL DE-N-ACETYLASE-RELATED"/>
    <property type="match status" value="1"/>
</dbReference>
<dbReference type="EMBL" id="UINC01189706">
    <property type="protein sequence ID" value="SVE03521.1"/>
    <property type="molecule type" value="Genomic_DNA"/>
</dbReference>
<sequence>VEPNMIPMDESKKVLVITPHPDDAESGAGGTIAKWSNQGADIALVVCTNGDKGTSDRNIDSKKIATLRKAEQSDSAEALGLSKVVFLDHPDQGLEDNAEFRAQLVREIRIHRPDVVLTIDPERGWIRHRDHYVTGRVTLDAIFPYARDYLAYPDMIDEGLEPHKVLDVLLWGSDNPDTFIDIDETFEIKMDALYCHKSQMSQSRDVGSERSRKRFAEYGPRVNAILAEPFKRLRIRG</sequence>
<dbReference type="SUPFAM" id="SSF102588">
    <property type="entry name" value="LmbE-like"/>
    <property type="match status" value="1"/>
</dbReference>
<dbReference type="InterPro" id="IPR024078">
    <property type="entry name" value="LmbE-like_dom_sf"/>
</dbReference>
<evidence type="ECO:0000313" key="1">
    <source>
        <dbReference type="EMBL" id="SVE03521.1"/>
    </source>
</evidence>
<dbReference type="Pfam" id="PF02585">
    <property type="entry name" value="PIG-L"/>
    <property type="match status" value="1"/>
</dbReference>
<name>A0A383A7C6_9ZZZZ</name>
<organism evidence="1">
    <name type="scientific">marine metagenome</name>
    <dbReference type="NCBI Taxonomy" id="408172"/>
    <lineage>
        <taxon>unclassified sequences</taxon>
        <taxon>metagenomes</taxon>
        <taxon>ecological metagenomes</taxon>
    </lineage>
</organism>
<protein>
    <recommendedName>
        <fullName evidence="2">PIG-L family deacetylase</fullName>
    </recommendedName>
</protein>
<accession>A0A383A7C6</accession>
<dbReference type="GO" id="GO:0016811">
    <property type="term" value="F:hydrolase activity, acting on carbon-nitrogen (but not peptide) bonds, in linear amides"/>
    <property type="evidence" value="ECO:0007669"/>
    <property type="project" value="TreeGrafter"/>
</dbReference>
<dbReference type="InterPro" id="IPR003737">
    <property type="entry name" value="GlcNAc_PI_deacetylase-related"/>
</dbReference>
<dbReference type="AlphaFoldDB" id="A0A383A7C6"/>
<feature type="non-terminal residue" evidence="1">
    <location>
        <position position="1"/>
    </location>
</feature>